<dbReference type="GO" id="GO:0016538">
    <property type="term" value="F:cyclin-dependent protein serine/threonine kinase regulator activity"/>
    <property type="evidence" value="ECO:0007669"/>
    <property type="project" value="InterPro"/>
</dbReference>
<gene>
    <name evidence="3" type="ORF">SKAU_G00154080</name>
</gene>
<dbReference type="InterPro" id="IPR043198">
    <property type="entry name" value="Cyclin/Ssn8"/>
</dbReference>
<proteinExistence type="predicted"/>
<name>A0A9Q1FH68_SYNKA</name>
<evidence type="ECO:0000313" key="4">
    <source>
        <dbReference type="Proteomes" id="UP001152622"/>
    </source>
</evidence>
<evidence type="ECO:0000313" key="3">
    <source>
        <dbReference type="EMBL" id="KAJ8358883.1"/>
    </source>
</evidence>
<protein>
    <recommendedName>
        <fullName evidence="2">Cyclin N-terminal domain-containing protein</fullName>
    </recommendedName>
</protein>
<organism evidence="3 4">
    <name type="scientific">Synaphobranchus kaupii</name>
    <name type="common">Kaup's arrowtooth eel</name>
    <dbReference type="NCBI Taxonomy" id="118154"/>
    <lineage>
        <taxon>Eukaryota</taxon>
        <taxon>Metazoa</taxon>
        <taxon>Chordata</taxon>
        <taxon>Craniata</taxon>
        <taxon>Vertebrata</taxon>
        <taxon>Euteleostomi</taxon>
        <taxon>Actinopterygii</taxon>
        <taxon>Neopterygii</taxon>
        <taxon>Teleostei</taxon>
        <taxon>Anguilliformes</taxon>
        <taxon>Synaphobranchidae</taxon>
        <taxon>Synaphobranchus</taxon>
    </lineage>
</organism>
<accession>A0A9Q1FH68</accession>
<keyword evidence="1" id="KW-0195">Cyclin</keyword>
<evidence type="ECO:0000259" key="2">
    <source>
        <dbReference type="Pfam" id="PF00134"/>
    </source>
</evidence>
<feature type="domain" description="Cyclin N-terminal" evidence="2">
    <location>
        <begin position="72"/>
        <end position="161"/>
    </location>
</feature>
<dbReference type="InterPro" id="IPR036915">
    <property type="entry name" value="Cyclin-like_sf"/>
</dbReference>
<dbReference type="EMBL" id="JAINUF010000005">
    <property type="protein sequence ID" value="KAJ8358883.1"/>
    <property type="molecule type" value="Genomic_DNA"/>
</dbReference>
<dbReference type="InterPro" id="IPR048053">
    <property type="entry name" value="Cyclin-Q_second_cyclin_box"/>
</dbReference>
<dbReference type="InterPro" id="IPR048055">
    <property type="entry name" value="Cyclin-Q_first_cyclin_box"/>
</dbReference>
<dbReference type="Gene3D" id="1.10.472.10">
    <property type="entry name" value="Cyclin-like"/>
    <property type="match status" value="2"/>
</dbReference>
<dbReference type="Pfam" id="PF00134">
    <property type="entry name" value="Cyclin_N"/>
    <property type="match status" value="1"/>
</dbReference>
<comment type="caution">
    <text evidence="3">The sequence shown here is derived from an EMBL/GenBank/DDBJ whole genome shotgun (WGS) entry which is preliminary data.</text>
</comment>
<dbReference type="InterPro" id="IPR006671">
    <property type="entry name" value="Cyclin_N"/>
</dbReference>
<sequence length="276" mass="31126">MDLSAAFDTVDQAIAIDRLKHGVGVKGTALGWFASFFRNRTFSVNIGNLSSSRAYITCGVPQGVKLGMHSVPVATACTLYHRFFQSAGLQVYEPYLVAMSAIYLAGKVEEQHMRTRDIINVCHRYMHVDSEPLELNSQFWELRDSVVQCELLILRQLNFQVSFQHPHKVPAQSRPSFLSQTDDDDADDDNIYLLHYLLSLKALLNRHAWSRTPISETAWALLKDSYHGPLCVEHAPQHLAVAVLYLALHTYGVEVPLGAVEWWQGTSPEFIQLSKL</sequence>
<keyword evidence="4" id="KW-1185">Reference proteome</keyword>
<dbReference type="OrthoDB" id="79090at2759"/>
<dbReference type="CDD" id="cd20534">
    <property type="entry name" value="CYCLIN_CCNM_CCNQ_rpt1"/>
    <property type="match status" value="1"/>
</dbReference>
<reference evidence="3" key="1">
    <citation type="journal article" date="2023" name="Science">
        <title>Genome structures resolve the early diversification of teleost fishes.</title>
        <authorList>
            <person name="Parey E."/>
            <person name="Louis A."/>
            <person name="Montfort J."/>
            <person name="Bouchez O."/>
            <person name="Roques C."/>
            <person name="Iampietro C."/>
            <person name="Lluch J."/>
            <person name="Castinel A."/>
            <person name="Donnadieu C."/>
            <person name="Desvignes T."/>
            <person name="Floi Bucao C."/>
            <person name="Jouanno E."/>
            <person name="Wen M."/>
            <person name="Mejri S."/>
            <person name="Dirks R."/>
            <person name="Jansen H."/>
            <person name="Henkel C."/>
            <person name="Chen W.J."/>
            <person name="Zahm M."/>
            <person name="Cabau C."/>
            <person name="Klopp C."/>
            <person name="Thompson A.W."/>
            <person name="Robinson-Rechavi M."/>
            <person name="Braasch I."/>
            <person name="Lecointre G."/>
            <person name="Bobe J."/>
            <person name="Postlethwait J.H."/>
            <person name="Berthelot C."/>
            <person name="Roest Crollius H."/>
            <person name="Guiguen Y."/>
        </authorList>
    </citation>
    <scope>NUCLEOTIDE SEQUENCE</scope>
    <source>
        <strain evidence="3">WJC10195</strain>
    </source>
</reference>
<dbReference type="Proteomes" id="UP001152622">
    <property type="component" value="Chromosome 5"/>
</dbReference>
<dbReference type="AlphaFoldDB" id="A0A9Q1FH68"/>
<dbReference type="PANTHER" id="PTHR10026">
    <property type="entry name" value="CYCLIN"/>
    <property type="match status" value="1"/>
</dbReference>
<dbReference type="SUPFAM" id="SSF47954">
    <property type="entry name" value="Cyclin-like"/>
    <property type="match status" value="2"/>
</dbReference>
<evidence type="ECO:0000256" key="1">
    <source>
        <dbReference type="ARBA" id="ARBA00023127"/>
    </source>
</evidence>
<dbReference type="CDD" id="cd20535">
    <property type="entry name" value="CYCLIN_CCNM_CCNQ_rpt2"/>
    <property type="match status" value="1"/>
</dbReference>
<dbReference type="GO" id="GO:0006357">
    <property type="term" value="P:regulation of transcription by RNA polymerase II"/>
    <property type="evidence" value="ECO:0007669"/>
    <property type="project" value="InterPro"/>
</dbReference>